<evidence type="ECO:0000256" key="5">
    <source>
        <dbReference type="ARBA" id="ARBA00023136"/>
    </source>
</evidence>
<name>A0ABV9P472_9FLAO</name>
<dbReference type="PANTHER" id="PTHR33529">
    <property type="entry name" value="SLR0882 PROTEIN-RELATED"/>
    <property type="match status" value="1"/>
</dbReference>
<dbReference type="Proteomes" id="UP001595885">
    <property type="component" value="Unassembled WGS sequence"/>
</dbReference>
<sequence>MKILDKYILKSFIITFTSVFVILFFIFILQGVWLFIAELAGKDLDFITILKFLSFYAPNVIPLVLPLSVLLASIMTFGSFSENYEFAAMKSSGISLQRAMKYLTAFILLLSLVAFVFSNNVIPRAQYKFINLRQNIVQQKPAMAIAEGQFNQIGNTNIKVQEKSGDKGQFLKGITIHKKSNNGNGASTVIYAKNGILSSDDNGNLLNLELFDGNYYEDIFPKKYEEQKKIPFAKSTFKKYILTIDIGKLNDSDIDEQDISNTDKMLNISELNITIDSLQKSFNEDVISFSDNITQRTSNVLNSRKIQLVQNDTITDNLLGLYELVDQKKIIEIASNNTSSIDFSIESSKNDLEFKKKNINQHWTAIHEKFMLAFSCLLMFFIGAPLGAIIRKGGLGLPMVFAILIFIVFHFINTFGRKLAQEDSITPFLGAWMSSIILTPFAILLTYRATNDIGIMINFDWITDPFKKIINKFKKQKTSTQNVT</sequence>
<evidence type="ECO:0000256" key="3">
    <source>
        <dbReference type="ARBA" id="ARBA00022692"/>
    </source>
</evidence>
<keyword evidence="5 6" id="KW-0472">Membrane</keyword>
<comment type="subcellular location">
    <subcellularLocation>
        <location evidence="1">Cell membrane</location>
        <topology evidence="1">Multi-pass membrane protein</topology>
    </subcellularLocation>
</comment>
<evidence type="ECO:0000313" key="8">
    <source>
        <dbReference type="Proteomes" id="UP001595885"/>
    </source>
</evidence>
<evidence type="ECO:0000313" key="7">
    <source>
        <dbReference type="EMBL" id="MFC4740433.1"/>
    </source>
</evidence>
<proteinExistence type="predicted"/>
<feature type="transmembrane region" description="Helical" evidence="6">
    <location>
        <begin position="370"/>
        <end position="390"/>
    </location>
</feature>
<gene>
    <name evidence="7" type="ORF">ACFO3U_10550</name>
</gene>
<dbReference type="Pfam" id="PF03739">
    <property type="entry name" value="LptF_LptG"/>
    <property type="match status" value="1"/>
</dbReference>
<keyword evidence="8" id="KW-1185">Reference proteome</keyword>
<organism evidence="7 8">
    <name type="scientific">Flavobacterium ponti</name>
    <dbReference type="NCBI Taxonomy" id="665133"/>
    <lineage>
        <taxon>Bacteria</taxon>
        <taxon>Pseudomonadati</taxon>
        <taxon>Bacteroidota</taxon>
        <taxon>Flavobacteriia</taxon>
        <taxon>Flavobacteriales</taxon>
        <taxon>Flavobacteriaceae</taxon>
        <taxon>Flavobacterium</taxon>
    </lineage>
</organism>
<evidence type="ECO:0000256" key="6">
    <source>
        <dbReference type="SAM" id="Phobius"/>
    </source>
</evidence>
<reference evidence="8" key="1">
    <citation type="journal article" date="2019" name="Int. J. Syst. Evol. Microbiol.">
        <title>The Global Catalogue of Microorganisms (GCM) 10K type strain sequencing project: providing services to taxonomists for standard genome sequencing and annotation.</title>
        <authorList>
            <consortium name="The Broad Institute Genomics Platform"/>
            <consortium name="The Broad Institute Genome Sequencing Center for Infectious Disease"/>
            <person name="Wu L."/>
            <person name="Ma J."/>
        </authorList>
    </citation>
    <scope>NUCLEOTIDE SEQUENCE [LARGE SCALE GENOMIC DNA]</scope>
    <source>
        <strain evidence="8">CCUG 50349</strain>
    </source>
</reference>
<feature type="transmembrane region" description="Helical" evidence="6">
    <location>
        <begin position="99"/>
        <end position="117"/>
    </location>
</feature>
<comment type="caution">
    <text evidence="7">The sequence shown here is derived from an EMBL/GenBank/DDBJ whole genome shotgun (WGS) entry which is preliminary data.</text>
</comment>
<keyword evidence="4 6" id="KW-1133">Transmembrane helix</keyword>
<dbReference type="EMBL" id="JBHSGW010000025">
    <property type="protein sequence ID" value="MFC4740433.1"/>
    <property type="molecule type" value="Genomic_DNA"/>
</dbReference>
<dbReference type="RefSeq" id="WP_379741791.1">
    <property type="nucleotide sequence ID" value="NZ_JBHSGW010000025.1"/>
</dbReference>
<feature type="transmembrane region" description="Helical" evidence="6">
    <location>
        <begin position="12"/>
        <end position="36"/>
    </location>
</feature>
<keyword evidence="2" id="KW-1003">Cell membrane</keyword>
<accession>A0ABV9P472</accession>
<feature type="transmembrane region" description="Helical" evidence="6">
    <location>
        <begin position="397"/>
        <end position="416"/>
    </location>
</feature>
<evidence type="ECO:0000256" key="1">
    <source>
        <dbReference type="ARBA" id="ARBA00004651"/>
    </source>
</evidence>
<dbReference type="InterPro" id="IPR005495">
    <property type="entry name" value="LptG/LptF_permease"/>
</dbReference>
<feature type="transmembrane region" description="Helical" evidence="6">
    <location>
        <begin position="56"/>
        <end position="78"/>
    </location>
</feature>
<keyword evidence="3 6" id="KW-0812">Transmembrane</keyword>
<evidence type="ECO:0000256" key="2">
    <source>
        <dbReference type="ARBA" id="ARBA00022475"/>
    </source>
</evidence>
<evidence type="ECO:0000256" key="4">
    <source>
        <dbReference type="ARBA" id="ARBA00022989"/>
    </source>
</evidence>
<feature type="transmembrane region" description="Helical" evidence="6">
    <location>
        <begin position="428"/>
        <end position="447"/>
    </location>
</feature>
<protein>
    <submittedName>
        <fullName evidence="7">LptF/LptG family permease</fullName>
    </submittedName>
</protein>
<dbReference type="PANTHER" id="PTHR33529:SF6">
    <property type="entry name" value="YJGP_YJGQ FAMILY PERMEASE"/>
    <property type="match status" value="1"/>
</dbReference>